<dbReference type="AlphaFoldDB" id="A0A2S9JQE2"/>
<gene>
    <name evidence="2" type="ORF">C5750_09480</name>
</gene>
<dbReference type="Pfam" id="PF01135">
    <property type="entry name" value="PCMT"/>
    <property type="match status" value="1"/>
</dbReference>
<organism evidence="2 3">
    <name type="scientific">Phyllobacterium myrsinacearum</name>
    <dbReference type="NCBI Taxonomy" id="28101"/>
    <lineage>
        <taxon>Bacteria</taxon>
        <taxon>Pseudomonadati</taxon>
        <taxon>Pseudomonadota</taxon>
        <taxon>Alphaproteobacteria</taxon>
        <taxon>Hyphomicrobiales</taxon>
        <taxon>Phyllobacteriaceae</taxon>
        <taxon>Phyllobacterium</taxon>
    </lineage>
</organism>
<dbReference type="CDD" id="cd02440">
    <property type="entry name" value="AdoMet_MTases"/>
    <property type="match status" value="1"/>
</dbReference>
<comment type="caution">
    <text evidence="2">The sequence shown here is derived from an EMBL/GenBank/DDBJ whole genome shotgun (WGS) entry which is preliminary data.</text>
</comment>
<dbReference type="InterPro" id="IPR029063">
    <property type="entry name" value="SAM-dependent_MTases_sf"/>
</dbReference>
<sequence>MAYPVVHGVTIPIDSQEVSPTIWAALTKGDYEAREVHLVTHAVQPNDRVLELGTGLGVVTSIMARVEGTYIWSFDANPSTAHLAARVIEANGHENVELTTGVLTAGTPKRFKFYIRRDLWMSSVYEHQGPYERTLDVISGDIDQFVAKHAINVVVMDIEGAEHGLLIDAALPGVERVFVELHDHLYGLIGVREIMAALAAKGFAYDPRASSGACLVFTRSEVTREYQLEQVNAR</sequence>
<feature type="domain" description="Methyltransferase FkbM" evidence="1">
    <location>
        <begin position="109"/>
        <end position="203"/>
    </location>
</feature>
<dbReference type="SUPFAM" id="SSF53335">
    <property type="entry name" value="S-adenosyl-L-methionine-dependent methyltransferases"/>
    <property type="match status" value="1"/>
</dbReference>
<dbReference type="Proteomes" id="UP000238563">
    <property type="component" value="Unassembled WGS sequence"/>
</dbReference>
<accession>A0A2S9JQE2</accession>
<evidence type="ECO:0000313" key="3">
    <source>
        <dbReference type="Proteomes" id="UP000238563"/>
    </source>
</evidence>
<name>A0A2S9JQE2_9HYPH</name>
<dbReference type="GO" id="GO:0032259">
    <property type="term" value="P:methylation"/>
    <property type="evidence" value="ECO:0007669"/>
    <property type="project" value="UniProtKB-KW"/>
</dbReference>
<protein>
    <submittedName>
        <fullName evidence="2">FkbM family methyltransferase</fullName>
    </submittedName>
</protein>
<dbReference type="EMBL" id="PVBT01000002">
    <property type="protein sequence ID" value="PRD55379.1"/>
    <property type="molecule type" value="Genomic_DNA"/>
</dbReference>
<dbReference type="Pfam" id="PF05050">
    <property type="entry name" value="Methyltransf_21"/>
    <property type="match status" value="1"/>
</dbReference>
<keyword evidence="2" id="KW-0489">Methyltransferase</keyword>
<keyword evidence="2" id="KW-0808">Transferase</keyword>
<evidence type="ECO:0000259" key="1">
    <source>
        <dbReference type="Pfam" id="PF05050"/>
    </source>
</evidence>
<dbReference type="RefSeq" id="WP_105733609.1">
    <property type="nucleotide sequence ID" value="NZ_PVBT01000002.1"/>
</dbReference>
<dbReference type="GO" id="GO:0008168">
    <property type="term" value="F:methyltransferase activity"/>
    <property type="evidence" value="ECO:0007669"/>
    <property type="project" value="UniProtKB-KW"/>
</dbReference>
<reference evidence="2 3" key="1">
    <citation type="submission" date="2018-02" db="EMBL/GenBank/DDBJ databases">
        <title>The draft genome of Phyllobacterium myrsinacearum DSM5892.</title>
        <authorList>
            <person name="Li L."/>
            <person name="Liu L."/>
            <person name="Zhang X."/>
            <person name="Wang T."/>
        </authorList>
    </citation>
    <scope>NUCLEOTIDE SEQUENCE [LARGE SCALE GENOMIC DNA]</scope>
    <source>
        <strain evidence="2 3">DSM 5892</strain>
    </source>
</reference>
<proteinExistence type="predicted"/>
<dbReference type="InterPro" id="IPR006342">
    <property type="entry name" value="FkbM_mtfrase"/>
</dbReference>
<evidence type="ECO:0000313" key="2">
    <source>
        <dbReference type="EMBL" id="PRD55379.1"/>
    </source>
</evidence>
<dbReference type="OrthoDB" id="456767at2"/>
<keyword evidence="3" id="KW-1185">Reference proteome</keyword>
<dbReference type="Gene3D" id="3.40.50.150">
    <property type="entry name" value="Vaccinia Virus protein VP39"/>
    <property type="match status" value="1"/>
</dbReference>